<reference evidence="3 4" key="1">
    <citation type="journal article" date="2020" name="Nat. Commun.">
        <title>Genome of Tripterygium wilfordii and identification of cytochrome P450 involved in triptolide biosynthesis.</title>
        <authorList>
            <person name="Tu L."/>
            <person name="Su P."/>
            <person name="Zhang Z."/>
            <person name="Gao L."/>
            <person name="Wang J."/>
            <person name="Hu T."/>
            <person name="Zhou J."/>
            <person name="Zhang Y."/>
            <person name="Zhao Y."/>
            <person name="Liu Y."/>
            <person name="Song Y."/>
            <person name="Tong Y."/>
            <person name="Lu Y."/>
            <person name="Yang J."/>
            <person name="Xu C."/>
            <person name="Jia M."/>
            <person name="Peters R.J."/>
            <person name="Huang L."/>
            <person name="Gao W."/>
        </authorList>
    </citation>
    <scope>NUCLEOTIDE SEQUENCE [LARGE SCALE GENOMIC DNA]</scope>
    <source>
        <strain evidence="4">cv. XIE 37</strain>
        <tissue evidence="3">Leaf</tissue>
    </source>
</reference>
<dbReference type="InParanoid" id="A0A7J7BV78"/>
<feature type="region of interest" description="Disordered" evidence="1">
    <location>
        <begin position="76"/>
        <end position="97"/>
    </location>
</feature>
<evidence type="ECO:0000256" key="1">
    <source>
        <dbReference type="SAM" id="MobiDB-lite"/>
    </source>
</evidence>
<accession>A0A7J7BV78</accession>
<dbReference type="EMBL" id="JAAARO010000023">
    <property type="protein sequence ID" value="KAF5725754.1"/>
    <property type="molecule type" value="Genomic_DNA"/>
</dbReference>
<keyword evidence="4" id="KW-1185">Reference proteome</keyword>
<dbReference type="PANTHER" id="PTHR33474">
    <property type="entry name" value="TRANSMEMBRANE PROTEIN"/>
    <property type="match status" value="1"/>
</dbReference>
<organism evidence="3 4">
    <name type="scientific">Tripterygium wilfordii</name>
    <name type="common">Thunder God vine</name>
    <dbReference type="NCBI Taxonomy" id="458696"/>
    <lineage>
        <taxon>Eukaryota</taxon>
        <taxon>Viridiplantae</taxon>
        <taxon>Streptophyta</taxon>
        <taxon>Embryophyta</taxon>
        <taxon>Tracheophyta</taxon>
        <taxon>Spermatophyta</taxon>
        <taxon>Magnoliopsida</taxon>
        <taxon>eudicotyledons</taxon>
        <taxon>Gunneridae</taxon>
        <taxon>Pentapetalae</taxon>
        <taxon>rosids</taxon>
        <taxon>fabids</taxon>
        <taxon>Celastrales</taxon>
        <taxon>Celastraceae</taxon>
        <taxon>Tripterygium</taxon>
    </lineage>
</organism>
<evidence type="ECO:0000313" key="4">
    <source>
        <dbReference type="Proteomes" id="UP000593562"/>
    </source>
</evidence>
<gene>
    <name evidence="3" type="ORF">HS088_TW23G00482</name>
</gene>
<keyword evidence="2" id="KW-0732">Signal</keyword>
<sequence>MRALIGGILFHLLISHAFTSSAAVPTTRSLKSIKENPFPIQDLVAQGAMELGGDDEGVFEIGSSEEEFIEGRMDMETTDYPGTGANNHHDPNIPARA</sequence>
<evidence type="ECO:0000313" key="3">
    <source>
        <dbReference type="EMBL" id="KAF5725754.1"/>
    </source>
</evidence>
<dbReference type="AlphaFoldDB" id="A0A7J7BV78"/>
<evidence type="ECO:0000256" key="2">
    <source>
        <dbReference type="SAM" id="SignalP"/>
    </source>
</evidence>
<name>A0A7J7BV78_TRIWF</name>
<dbReference type="PANTHER" id="PTHR33474:SF28">
    <property type="entry name" value="OS01G0815400 PROTEIN"/>
    <property type="match status" value="1"/>
</dbReference>
<dbReference type="Proteomes" id="UP000593562">
    <property type="component" value="Unassembled WGS sequence"/>
</dbReference>
<feature type="chain" id="PRO_5029913474" evidence="2">
    <location>
        <begin position="24"/>
        <end position="97"/>
    </location>
</feature>
<protein>
    <submittedName>
        <fullName evidence="3">Uncharacterized protein</fullName>
    </submittedName>
</protein>
<proteinExistence type="predicted"/>
<feature type="signal peptide" evidence="2">
    <location>
        <begin position="1"/>
        <end position="23"/>
    </location>
</feature>
<comment type="caution">
    <text evidence="3">The sequence shown here is derived from an EMBL/GenBank/DDBJ whole genome shotgun (WGS) entry which is preliminary data.</text>
</comment>